<dbReference type="SUPFAM" id="SSF82171">
    <property type="entry name" value="DPP6 N-terminal domain-like"/>
    <property type="match status" value="1"/>
</dbReference>
<evidence type="ECO:0000256" key="2">
    <source>
        <dbReference type="ARBA" id="ARBA00022737"/>
    </source>
</evidence>
<dbReference type="PhylomeDB" id="A0A0K6S8K0"/>
<dbReference type="EMBL" id="CDMZ01002058">
    <property type="protein sequence ID" value="CUC09926.1"/>
    <property type="molecule type" value="Genomic_DNA"/>
</dbReference>
<dbReference type="InterPro" id="IPR013517">
    <property type="entry name" value="FG-GAP"/>
</dbReference>
<dbReference type="PANTHER" id="PTHR36220:SF1">
    <property type="entry name" value="GAMMA TUBULIN COMPLEX COMPONENT C-TERMINAL DOMAIN-CONTAINING PROTEIN"/>
    <property type="match status" value="1"/>
</dbReference>
<keyword evidence="1" id="KW-0732">Signal</keyword>
<dbReference type="PANTHER" id="PTHR36220">
    <property type="entry name" value="UNNAMED PRODUCT"/>
    <property type="match status" value="1"/>
</dbReference>
<gene>
    <name evidence="5" type="ORF">Cvel_25379.t2.CR2</name>
</gene>
<dbReference type="SMART" id="SM00191">
    <property type="entry name" value="Int_alpha"/>
    <property type="match status" value="4"/>
</dbReference>
<dbReference type="InterPro" id="IPR028994">
    <property type="entry name" value="Integrin_alpha_N"/>
</dbReference>
<dbReference type="VEuPathDB" id="CryptoDB:Cvel_25379"/>
<evidence type="ECO:0000256" key="4">
    <source>
        <dbReference type="SAM" id="MobiDB-lite"/>
    </source>
</evidence>
<sequence>MREGECEFVGVDGRVHRTSREVDVELPGVETARRGTETACLSGAYSRAVWVGTLLLSCAHGNPLFIQRGGLSGSLPIPTPPNDGTANIMQGGRVAISNSGTRVVIRSGTGTVPGKVEAYDYDQITDTFTAVGGDVVTDATGGTGGGNEGNAQNVAISPNGLRIAVGYTGDGGEPSRVVVKELQGTWTDIATINSPEAGILFGHAVSLTDNYLAIGAAFKNSGGNTDAGEVYIYDLSDTTAPIQTLAGTAAGDMLGYSVSLVQILPTELWVACGAPQLGTASGGSSVRPTSAGGKIFPFRGNPTTTDNWELIQPAPFQGADDEECGRSVSFSVTIPIILAYGCPAKKDGSNKAVGRVATWFYDEGCQEASCWKSKGADGQNAINPNGMTPEARDTRIGGLAGISVALSANGRRLAVGSIRSDKSRPDSDGNPVAAGTVGVYELQGNPESWQLVTEPPLRLEGQASTDSFGWSVALDRTGDTVVVGAYGEGVQPGKATVYDLILDSSTEAAVNADEARLRLVGQAIDQLQKDARLTTYKIWPEYDPTVDPIPSELYIQIKITAPEVPEGLSNTGSNTALSPVIAESFLITPPFPTNPPTPLNLNAPRVRSFAPLAGSSPLEPDPSTEVKDTPEAYATDEFFVKEEDWLHTGLANPAKPGCFQLTLVRTLAKGPTSPSTVPYAASTWTLELIALEGTVKTRLLYSIPSDVEGTAGDNARKLPESDGINPTTRRLSQKPKSRARRLSSTTVVADLELQRGGVKADYPIYTEDSSTVFAVISLDALTLKYDGLRVTEVKITKRSDPAFSASPSVTLNPPLVAETEFATSQNINIQLAGALDQTCLDCEIEILYALSTA</sequence>
<keyword evidence="2" id="KW-0677">Repeat</keyword>
<keyword evidence="3" id="KW-0325">Glycoprotein</keyword>
<evidence type="ECO:0000313" key="5">
    <source>
        <dbReference type="EMBL" id="CUC09926.1"/>
    </source>
</evidence>
<feature type="region of interest" description="Disordered" evidence="4">
    <location>
        <begin position="710"/>
        <end position="739"/>
    </location>
</feature>
<reference evidence="5" key="1">
    <citation type="submission" date="2014-11" db="EMBL/GenBank/DDBJ databases">
        <title>Molecular phylogeny of cliff fern family Woodsiaceae with morphological implications.</title>
        <authorList>
            <person name="Shao Y.-Z."/>
            <person name="Wei R."/>
            <person name="Zhang X.-C."/>
        </authorList>
    </citation>
    <scope>NUCLEOTIDE SEQUENCE</scope>
</reference>
<dbReference type="InterPro" id="IPR013519">
    <property type="entry name" value="Int_alpha_beta-p"/>
</dbReference>
<accession>A0A0K6S8K0</accession>
<dbReference type="Pfam" id="PF14312">
    <property type="entry name" value="FG-GAP_2"/>
    <property type="match status" value="2"/>
</dbReference>
<name>A0A0K6S8K0_9ALVE</name>
<organism evidence="5">
    <name type="scientific">Chromera velia CCMP2878</name>
    <dbReference type="NCBI Taxonomy" id="1169474"/>
    <lineage>
        <taxon>Eukaryota</taxon>
        <taxon>Sar</taxon>
        <taxon>Alveolata</taxon>
        <taxon>Colpodellida</taxon>
        <taxon>Chromeraceae</taxon>
        <taxon>Chromera</taxon>
    </lineage>
</organism>
<proteinExistence type="predicted"/>
<protein>
    <submittedName>
        <fullName evidence="5">Uncharacterized protein</fullName>
    </submittedName>
</protein>
<evidence type="ECO:0000256" key="1">
    <source>
        <dbReference type="ARBA" id="ARBA00022729"/>
    </source>
</evidence>
<evidence type="ECO:0000256" key="3">
    <source>
        <dbReference type="ARBA" id="ARBA00023180"/>
    </source>
</evidence>
<dbReference type="Gene3D" id="2.130.10.130">
    <property type="entry name" value="Integrin alpha, N-terminal"/>
    <property type="match status" value="1"/>
</dbReference>
<dbReference type="AlphaFoldDB" id="A0A0K6S8K0"/>